<comment type="caution">
    <text evidence="11">The sequence shown here is derived from an EMBL/GenBank/DDBJ whole genome shotgun (WGS) entry which is preliminary data.</text>
</comment>
<dbReference type="Pfam" id="PF00149">
    <property type="entry name" value="Metallophos"/>
    <property type="match status" value="1"/>
</dbReference>
<evidence type="ECO:0000256" key="5">
    <source>
        <dbReference type="ARBA" id="ARBA00022801"/>
    </source>
</evidence>
<evidence type="ECO:0000259" key="9">
    <source>
        <dbReference type="Pfam" id="PF00149"/>
    </source>
</evidence>
<dbReference type="AlphaFoldDB" id="A0A937UNJ8"/>
<evidence type="ECO:0000256" key="6">
    <source>
        <dbReference type="ARBA" id="ARBA00022839"/>
    </source>
</evidence>
<dbReference type="InterPro" id="IPR029052">
    <property type="entry name" value="Metallo-depent_PP-like"/>
</dbReference>
<keyword evidence="6 7" id="KW-0269">Exonuclease</keyword>
<dbReference type="InterPro" id="IPR041796">
    <property type="entry name" value="Mre11_N"/>
</dbReference>
<keyword evidence="5 7" id="KW-0378">Hydrolase</keyword>
<dbReference type="RefSeq" id="WP_203006481.1">
    <property type="nucleotide sequence ID" value="NZ_JADWYV010000242.1"/>
</dbReference>
<dbReference type="EMBL" id="JAEACQ010000168">
    <property type="protein sequence ID" value="MBL7628052.1"/>
    <property type="molecule type" value="Genomic_DNA"/>
</dbReference>
<evidence type="ECO:0000256" key="3">
    <source>
        <dbReference type="ARBA" id="ARBA00013365"/>
    </source>
</evidence>
<evidence type="ECO:0000256" key="7">
    <source>
        <dbReference type="RuleBase" id="RU363069"/>
    </source>
</evidence>
<dbReference type="Proteomes" id="UP000604475">
    <property type="component" value="Unassembled WGS sequence"/>
</dbReference>
<evidence type="ECO:0000256" key="1">
    <source>
        <dbReference type="ARBA" id="ARBA00010555"/>
    </source>
</evidence>
<dbReference type="InterPro" id="IPR004843">
    <property type="entry name" value="Calcineurin-like_PHP"/>
</dbReference>
<keyword evidence="7" id="KW-0233">DNA recombination</keyword>
<feature type="region of interest" description="Disordered" evidence="8">
    <location>
        <begin position="141"/>
        <end position="191"/>
    </location>
</feature>
<dbReference type="GO" id="GO:0004519">
    <property type="term" value="F:endonuclease activity"/>
    <property type="evidence" value="ECO:0007669"/>
    <property type="project" value="UniProtKB-KW"/>
</dbReference>
<dbReference type="GO" id="GO:0006310">
    <property type="term" value="P:DNA recombination"/>
    <property type="evidence" value="ECO:0007669"/>
    <property type="project" value="UniProtKB-KW"/>
</dbReference>
<name>A0A937UNJ8_9ACTN</name>
<reference evidence="11" key="1">
    <citation type="submission" date="2020-12" db="EMBL/GenBank/DDBJ databases">
        <title>Genomic characterization of non-nitrogen-fixing Frankia strains.</title>
        <authorList>
            <person name="Carlos-Shanley C."/>
            <person name="Guerra T."/>
            <person name="Hahn D."/>
        </authorList>
    </citation>
    <scope>NUCLEOTIDE SEQUENCE</scope>
    <source>
        <strain evidence="11">CN6</strain>
    </source>
</reference>
<evidence type="ECO:0000256" key="8">
    <source>
        <dbReference type="SAM" id="MobiDB-lite"/>
    </source>
</evidence>
<comment type="similarity">
    <text evidence="1 7">Belongs to the SbcD family.</text>
</comment>
<keyword evidence="7" id="KW-0235">DNA replication</keyword>
<dbReference type="GO" id="GO:0008408">
    <property type="term" value="F:3'-5' exonuclease activity"/>
    <property type="evidence" value="ECO:0007669"/>
    <property type="project" value="InterPro"/>
</dbReference>
<feature type="domain" description="Nuclease SbcCD subunit D C-terminal" evidence="10">
    <location>
        <begin position="353"/>
        <end position="438"/>
    </location>
</feature>
<dbReference type="PANTHER" id="PTHR30337">
    <property type="entry name" value="COMPONENT OF ATP-DEPENDENT DSDNA EXONUCLEASE"/>
    <property type="match status" value="1"/>
</dbReference>
<accession>A0A937UNJ8</accession>
<comment type="function">
    <text evidence="7">SbcCD cleaves DNA hairpin structures. These structures can inhibit DNA replication and are intermediates in certain DNA recombination reactions. The complex acts as a 3'-&gt;5' double strand exonuclease that can open hairpins. It also has a 5' single-strand endonuclease activity.</text>
</comment>
<evidence type="ECO:0000256" key="2">
    <source>
        <dbReference type="ARBA" id="ARBA00011322"/>
    </source>
</evidence>
<dbReference type="NCBIfam" id="TIGR00619">
    <property type="entry name" value="sbcd"/>
    <property type="match status" value="1"/>
</dbReference>
<dbReference type="InterPro" id="IPR050535">
    <property type="entry name" value="DNA_Repair-Maintenance_Comp"/>
</dbReference>
<protein>
    <recommendedName>
        <fullName evidence="3 7">Nuclease SbcCD subunit D</fullName>
    </recommendedName>
</protein>
<dbReference type="InterPro" id="IPR004593">
    <property type="entry name" value="SbcD"/>
</dbReference>
<feature type="compositionally biased region" description="Low complexity" evidence="8">
    <location>
        <begin position="217"/>
        <end position="233"/>
    </location>
</feature>
<organism evidence="11 12">
    <name type="scientific">Frankia nepalensis</name>
    <dbReference type="NCBI Taxonomy" id="1836974"/>
    <lineage>
        <taxon>Bacteria</taxon>
        <taxon>Bacillati</taxon>
        <taxon>Actinomycetota</taxon>
        <taxon>Actinomycetes</taxon>
        <taxon>Frankiales</taxon>
        <taxon>Frankiaceae</taxon>
        <taxon>Frankia</taxon>
    </lineage>
</organism>
<evidence type="ECO:0000256" key="4">
    <source>
        <dbReference type="ARBA" id="ARBA00022722"/>
    </source>
</evidence>
<dbReference type="SUPFAM" id="SSF56300">
    <property type="entry name" value="Metallo-dependent phosphatases"/>
    <property type="match status" value="1"/>
</dbReference>
<feature type="region of interest" description="Disordered" evidence="8">
    <location>
        <begin position="212"/>
        <end position="233"/>
    </location>
</feature>
<dbReference type="PANTHER" id="PTHR30337:SF0">
    <property type="entry name" value="NUCLEASE SBCCD SUBUNIT D"/>
    <property type="match status" value="1"/>
</dbReference>
<dbReference type="Pfam" id="PF12320">
    <property type="entry name" value="SbcD_C"/>
    <property type="match status" value="1"/>
</dbReference>
<evidence type="ECO:0000259" key="10">
    <source>
        <dbReference type="Pfam" id="PF12320"/>
    </source>
</evidence>
<dbReference type="Gene3D" id="3.60.21.10">
    <property type="match status" value="1"/>
</dbReference>
<dbReference type="GO" id="GO:0006260">
    <property type="term" value="P:DNA replication"/>
    <property type="evidence" value="ECO:0007669"/>
    <property type="project" value="UniProtKB-KW"/>
</dbReference>
<evidence type="ECO:0000313" key="11">
    <source>
        <dbReference type="EMBL" id="MBL7628052.1"/>
    </source>
</evidence>
<comment type="subunit">
    <text evidence="2 7">Heterodimer of SbcC and SbcD.</text>
</comment>
<keyword evidence="12" id="KW-1185">Reference proteome</keyword>
<sequence>MLVLHTSDWHLGRRLHGHDLVAAQGAFVDHLVEVTRTERVDLVVVAGDVHDRAIPPVSALRLFDEALSRLRDTGAHVVVISGNHDAAARLGDKAGLLDPRVRIRADPAALATPVVLADRFGPVRVYPVPYLEPAAVVGRLPDVDDDATVEPDAGPDGRDDDPAEPTARAADTGPAWAEARPPSPAMGAEEPPFPGMVSLFDEEELAPSLVPTRPRRPAAVPGRSRRSAPLSHAATMRRAMTAVRADLAGHPGVRSVVVAHAWVTGAAGSDSERDISVGGVGQVPATLFDGITYAALGHLHRPQRVQGAPHARYSGSPLAYSFSEAGDTKASLLVELGPTGLTRVETVPVPTRRRMTILRGRLADLLTRLEYGEHADDFVAAVLTDQARPLDAMTALRARFPRTLVLRHEPELAQPADTRTFAQRTRGRDDLDVAADFVDFARGTPATDAERELLAAALTDARLAAATQAG</sequence>
<gene>
    <name evidence="7 11" type="primary">sbcD</name>
    <name evidence="11" type="ORF">I7412_12895</name>
</gene>
<dbReference type="CDD" id="cd00840">
    <property type="entry name" value="MPP_Mre11_N"/>
    <property type="match status" value="1"/>
</dbReference>
<keyword evidence="7" id="KW-0255">Endonuclease</keyword>
<feature type="domain" description="Calcineurin-like phosphoesterase" evidence="9">
    <location>
        <begin position="1"/>
        <end position="91"/>
    </location>
</feature>
<evidence type="ECO:0000313" key="12">
    <source>
        <dbReference type="Proteomes" id="UP000604475"/>
    </source>
</evidence>
<keyword evidence="4 7" id="KW-0540">Nuclease</keyword>
<dbReference type="InterPro" id="IPR026843">
    <property type="entry name" value="SbcD_C"/>
</dbReference>
<proteinExistence type="inferred from homology"/>